<keyword evidence="12" id="KW-0406">Ion transport</keyword>
<dbReference type="GO" id="GO:0000156">
    <property type="term" value="F:phosphorelay response regulator activity"/>
    <property type="evidence" value="ECO:0007669"/>
    <property type="project" value="TreeGrafter"/>
</dbReference>
<proteinExistence type="predicted"/>
<keyword evidence="12" id="KW-0813">Transport</keyword>
<dbReference type="Gene3D" id="1.10.287.130">
    <property type="match status" value="1"/>
</dbReference>
<dbReference type="PRINTS" id="PR00344">
    <property type="entry name" value="BCTRLSENSOR"/>
</dbReference>
<dbReference type="AlphaFoldDB" id="A0A6F8ZG46"/>
<evidence type="ECO:0000313" key="13">
    <source>
        <dbReference type="Proteomes" id="UP000503399"/>
    </source>
</evidence>
<dbReference type="SMART" id="SM00387">
    <property type="entry name" value="HATPase_c"/>
    <property type="match status" value="1"/>
</dbReference>
<dbReference type="InterPro" id="IPR003594">
    <property type="entry name" value="HATPase_dom"/>
</dbReference>
<feature type="domain" description="Histidine kinase" evidence="11">
    <location>
        <begin position="223"/>
        <end position="436"/>
    </location>
</feature>
<comment type="subcellular location">
    <subcellularLocation>
        <location evidence="2">Membrane</location>
    </subcellularLocation>
</comment>
<protein>
    <recommendedName>
        <fullName evidence="3">histidine kinase</fullName>
        <ecNumber evidence="3">2.7.13.3</ecNumber>
    </recommendedName>
</protein>
<dbReference type="InterPro" id="IPR029016">
    <property type="entry name" value="GAF-like_dom_sf"/>
</dbReference>
<keyword evidence="5 12" id="KW-0808">Transferase</keyword>
<dbReference type="InterPro" id="IPR005467">
    <property type="entry name" value="His_kinase_dom"/>
</dbReference>
<dbReference type="PANTHER" id="PTHR42878">
    <property type="entry name" value="TWO-COMPONENT HISTIDINE KINASE"/>
    <property type="match status" value="1"/>
</dbReference>
<dbReference type="GO" id="GO:0000155">
    <property type="term" value="F:phosphorelay sensor kinase activity"/>
    <property type="evidence" value="ECO:0007669"/>
    <property type="project" value="InterPro"/>
</dbReference>
<dbReference type="SUPFAM" id="SSF55874">
    <property type="entry name" value="ATPase domain of HSP90 chaperone/DNA topoisomerase II/histidine kinase"/>
    <property type="match status" value="1"/>
</dbReference>
<sequence length="449" mass="49520">MWAGRGWQWVVALFLLALVAVYWVQEVRLDRWQRKVAELYDQLGSLDLMRSLGQAGPADLPRAVAELLTDLVPRWGLSWAAAWSWQGEGLELVAATREPLPGPGPRVPGALVVPEQGLGVAVRTGRPRYTGREEEAEGFLPGVRSGPWAALPLGEGPPWGVLLLVRTEGGRRGDPWPPEVRAGLERFARQLTLLLAQWQLREERARAETDRRLARLRSELLQTVSHELRTPLGLIKGYSATLRTQADRLAEETRREFLAVIEEEADRLSLQIDRILEASRLEAAGAPLRPEWVSAAGLLREAARRSARTVPGAAAVEVTAEAGMVWGDPQDLGMVLDNLLENALKYGAPPVELRARRQGTEWVFTVADAGQGVEEGEVDRLFERFYRSPRHRTRWRGTGLGLAIARRVVEAHGGRITARNRPGRGLEVEVRLPAGPPVGGREEGAADGP</sequence>
<keyword evidence="13" id="KW-1185">Reference proteome</keyword>
<organism evidence="12 13">
    <name type="scientific">Candidatus Hydrogenisulfobacillus filiaventi</name>
    <dbReference type="NCBI Taxonomy" id="2707344"/>
    <lineage>
        <taxon>Bacteria</taxon>
        <taxon>Bacillati</taxon>
        <taxon>Bacillota</taxon>
        <taxon>Clostridia</taxon>
        <taxon>Eubacteriales</taxon>
        <taxon>Clostridiales Family XVII. Incertae Sedis</taxon>
        <taxon>Candidatus Hydrogenisulfobacillus</taxon>
    </lineage>
</organism>
<dbReference type="InterPro" id="IPR003661">
    <property type="entry name" value="HisK_dim/P_dom"/>
</dbReference>
<dbReference type="CDD" id="cd00082">
    <property type="entry name" value="HisKA"/>
    <property type="match status" value="1"/>
</dbReference>
<keyword evidence="6" id="KW-0547">Nucleotide-binding</keyword>
<dbReference type="KEGG" id="hfv:R50_1244"/>
<keyword evidence="10" id="KW-1133">Transmembrane helix</keyword>
<dbReference type="CDD" id="cd00075">
    <property type="entry name" value="HATPase"/>
    <property type="match status" value="1"/>
</dbReference>
<dbReference type="GO" id="GO:0030295">
    <property type="term" value="F:protein kinase activator activity"/>
    <property type="evidence" value="ECO:0007669"/>
    <property type="project" value="TreeGrafter"/>
</dbReference>
<evidence type="ECO:0000256" key="9">
    <source>
        <dbReference type="ARBA" id="ARBA00023012"/>
    </source>
</evidence>
<dbReference type="Pfam" id="PF00512">
    <property type="entry name" value="HisKA"/>
    <property type="match status" value="1"/>
</dbReference>
<dbReference type="EC" id="2.7.13.3" evidence="3"/>
<evidence type="ECO:0000256" key="3">
    <source>
        <dbReference type="ARBA" id="ARBA00012438"/>
    </source>
</evidence>
<evidence type="ECO:0000256" key="7">
    <source>
        <dbReference type="ARBA" id="ARBA00022777"/>
    </source>
</evidence>
<evidence type="ECO:0000259" key="11">
    <source>
        <dbReference type="PROSITE" id="PS50109"/>
    </source>
</evidence>
<dbReference type="SUPFAM" id="SSF47384">
    <property type="entry name" value="Homodimeric domain of signal transducing histidine kinase"/>
    <property type="match status" value="1"/>
</dbReference>
<dbReference type="InterPro" id="IPR036097">
    <property type="entry name" value="HisK_dim/P_sf"/>
</dbReference>
<dbReference type="Gene3D" id="3.30.450.40">
    <property type="match status" value="1"/>
</dbReference>
<dbReference type="EMBL" id="LR778114">
    <property type="protein sequence ID" value="CAB1128750.1"/>
    <property type="molecule type" value="Genomic_DNA"/>
</dbReference>
<evidence type="ECO:0000256" key="8">
    <source>
        <dbReference type="ARBA" id="ARBA00022840"/>
    </source>
</evidence>
<accession>A0A6F8ZG46</accession>
<evidence type="ECO:0000256" key="6">
    <source>
        <dbReference type="ARBA" id="ARBA00022741"/>
    </source>
</evidence>
<dbReference type="PROSITE" id="PS50109">
    <property type="entry name" value="HIS_KIN"/>
    <property type="match status" value="1"/>
</dbReference>
<evidence type="ECO:0000256" key="5">
    <source>
        <dbReference type="ARBA" id="ARBA00022679"/>
    </source>
</evidence>
<dbReference type="SUPFAM" id="SSF55781">
    <property type="entry name" value="GAF domain-like"/>
    <property type="match status" value="1"/>
</dbReference>
<evidence type="ECO:0000256" key="4">
    <source>
        <dbReference type="ARBA" id="ARBA00022553"/>
    </source>
</evidence>
<keyword evidence="4" id="KW-0597">Phosphoprotein</keyword>
<keyword evidence="10" id="KW-0812">Transmembrane</keyword>
<dbReference type="InterPro" id="IPR036890">
    <property type="entry name" value="HATPase_C_sf"/>
</dbReference>
<dbReference type="PANTHER" id="PTHR42878:SF7">
    <property type="entry name" value="SENSOR HISTIDINE KINASE GLRK"/>
    <property type="match status" value="1"/>
</dbReference>
<evidence type="ECO:0000256" key="10">
    <source>
        <dbReference type="SAM" id="Phobius"/>
    </source>
</evidence>
<gene>
    <name evidence="12" type="ORF">R50_1244</name>
</gene>
<evidence type="ECO:0000256" key="1">
    <source>
        <dbReference type="ARBA" id="ARBA00000085"/>
    </source>
</evidence>
<keyword evidence="8" id="KW-0067">ATP-binding</keyword>
<keyword evidence="10" id="KW-0472">Membrane</keyword>
<comment type="catalytic activity">
    <reaction evidence="1">
        <text>ATP + protein L-histidine = ADP + protein N-phospho-L-histidine.</text>
        <dbReference type="EC" id="2.7.13.3"/>
    </reaction>
</comment>
<reference evidence="12 13" key="1">
    <citation type="submission" date="2020-02" db="EMBL/GenBank/DDBJ databases">
        <authorList>
            <person name="Hogendoorn C."/>
        </authorList>
    </citation>
    <scope>NUCLEOTIDE SEQUENCE [LARGE SCALE GENOMIC DNA]</scope>
    <source>
        <strain evidence="12">R501</strain>
    </source>
</reference>
<dbReference type="Gene3D" id="3.30.565.10">
    <property type="entry name" value="Histidine kinase-like ATPase, C-terminal domain"/>
    <property type="match status" value="1"/>
</dbReference>
<keyword evidence="9" id="KW-0902">Two-component regulatory system</keyword>
<dbReference type="Pfam" id="PF02518">
    <property type="entry name" value="HATPase_c"/>
    <property type="match status" value="1"/>
</dbReference>
<dbReference type="GO" id="GO:0007234">
    <property type="term" value="P:osmosensory signaling via phosphorelay pathway"/>
    <property type="evidence" value="ECO:0007669"/>
    <property type="project" value="TreeGrafter"/>
</dbReference>
<dbReference type="InterPro" id="IPR004358">
    <property type="entry name" value="Sig_transdc_His_kin-like_C"/>
</dbReference>
<feature type="transmembrane region" description="Helical" evidence="10">
    <location>
        <begin position="6"/>
        <end position="24"/>
    </location>
</feature>
<dbReference type="GO" id="GO:0005524">
    <property type="term" value="F:ATP binding"/>
    <property type="evidence" value="ECO:0007669"/>
    <property type="project" value="UniProtKB-KW"/>
</dbReference>
<evidence type="ECO:0000313" key="12">
    <source>
        <dbReference type="EMBL" id="CAB1128750.1"/>
    </source>
</evidence>
<dbReference type="InterPro" id="IPR050351">
    <property type="entry name" value="BphY/WalK/GraS-like"/>
</dbReference>
<dbReference type="Proteomes" id="UP000503399">
    <property type="component" value="Chromosome"/>
</dbReference>
<keyword evidence="7 12" id="KW-0418">Kinase</keyword>
<keyword evidence="12" id="KW-0407">Ion channel</keyword>
<dbReference type="GO" id="GO:0034220">
    <property type="term" value="P:monoatomic ion transmembrane transport"/>
    <property type="evidence" value="ECO:0007669"/>
    <property type="project" value="UniProtKB-KW"/>
</dbReference>
<name>A0A6F8ZG46_9FIRM</name>
<evidence type="ECO:0000256" key="2">
    <source>
        <dbReference type="ARBA" id="ARBA00004370"/>
    </source>
</evidence>
<dbReference type="SMART" id="SM00388">
    <property type="entry name" value="HisKA"/>
    <property type="match status" value="1"/>
</dbReference>